<evidence type="ECO:0000313" key="4">
    <source>
        <dbReference type="Proteomes" id="UP000533482"/>
    </source>
</evidence>
<dbReference type="Pfam" id="PF00419">
    <property type="entry name" value="Fimbrial"/>
    <property type="match status" value="1"/>
</dbReference>
<feature type="signal peptide" evidence="1">
    <location>
        <begin position="1"/>
        <end position="22"/>
    </location>
</feature>
<keyword evidence="1" id="KW-0732">Signal</keyword>
<dbReference type="InterPro" id="IPR050263">
    <property type="entry name" value="Bact_Fimbrial_Adh_Pro"/>
</dbReference>
<proteinExistence type="predicted"/>
<evidence type="ECO:0000256" key="1">
    <source>
        <dbReference type="SAM" id="SignalP"/>
    </source>
</evidence>
<dbReference type="PANTHER" id="PTHR33420:SF26">
    <property type="entry name" value="FIMBRIAL SUBUNIT"/>
    <property type="match status" value="1"/>
</dbReference>
<dbReference type="InterPro" id="IPR008966">
    <property type="entry name" value="Adhesion_dom_sf"/>
</dbReference>
<dbReference type="SUPFAM" id="SSF49401">
    <property type="entry name" value="Bacterial adhesins"/>
    <property type="match status" value="1"/>
</dbReference>
<sequence>MLKKIALAGTVALVFSSSGALADVQTATAGSGKITFKGTVVDAPCGIDPLSVNQTIDFGQISKTALNNNGTSEQKDVDIRLVNCAIDTAKTVTVSFSGGYVDNTPNELNALGPSDATNNTTGVAIVMASQAVDKQGDLVSFDGKPGKATTVQPGDNTLHYTAWVKKATGASQVNPGDFSAVTNFVLTYQ</sequence>
<feature type="domain" description="Fimbrial-type adhesion" evidence="2">
    <location>
        <begin position="34"/>
        <end position="189"/>
    </location>
</feature>
<dbReference type="AlphaFoldDB" id="A0A8S7N658"/>
<dbReference type="Proteomes" id="UP000533482">
    <property type="component" value="Unassembled WGS sequence"/>
</dbReference>
<evidence type="ECO:0000313" key="3">
    <source>
        <dbReference type="EMBL" id="EFE8675845.1"/>
    </source>
</evidence>
<dbReference type="GO" id="GO:0009289">
    <property type="term" value="C:pilus"/>
    <property type="evidence" value="ECO:0007669"/>
    <property type="project" value="InterPro"/>
</dbReference>
<reference evidence="3 4" key="1">
    <citation type="submission" date="2019-09" db="EMBL/GenBank/DDBJ databases">
        <authorList>
            <consortium name="NARMS: The National Antimicrobial Resistance Monitoring System"/>
        </authorList>
    </citation>
    <scope>NUCLEOTIDE SEQUENCE [LARGE SCALE GENOMIC DNA]</scope>
    <source>
        <strain evidence="3 4">FSIS11923834</strain>
    </source>
</reference>
<comment type="caution">
    <text evidence="3">The sequence shown here is derived from an EMBL/GenBank/DDBJ whole genome shotgun (WGS) entry which is preliminary data.</text>
</comment>
<dbReference type="EMBL" id="AASOHJ010000043">
    <property type="protein sequence ID" value="EFE8675845.1"/>
    <property type="molecule type" value="Genomic_DNA"/>
</dbReference>
<dbReference type="RefSeq" id="WP_109866512.1">
    <property type="nucleotide sequence ID" value="NZ_CASDNS010000056.1"/>
</dbReference>
<feature type="chain" id="PRO_5035781570" evidence="1">
    <location>
        <begin position="23"/>
        <end position="189"/>
    </location>
</feature>
<protein>
    <submittedName>
        <fullName evidence="3">Type 1 fimbrial protein</fullName>
    </submittedName>
</protein>
<dbReference type="InterPro" id="IPR036937">
    <property type="entry name" value="Adhesion_dom_fimbrial_sf"/>
</dbReference>
<organism evidence="3 4">
    <name type="scientific">Escherichia coli</name>
    <dbReference type="NCBI Taxonomy" id="562"/>
    <lineage>
        <taxon>Bacteria</taxon>
        <taxon>Pseudomonadati</taxon>
        <taxon>Pseudomonadota</taxon>
        <taxon>Gammaproteobacteria</taxon>
        <taxon>Enterobacterales</taxon>
        <taxon>Enterobacteriaceae</taxon>
        <taxon>Escherichia</taxon>
    </lineage>
</organism>
<accession>A0A8S7N658</accession>
<dbReference type="InterPro" id="IPR000259">
    <property type="entry name" value="Adhesion_dom_fimbrial"/>
</dbReference>
<dbReference type="Gene3D" id="2.60.40.1090">
    <property type="entry name" value="Fimbrial-type adhesion domain"/>
    <property type="match status" value="1"/>
</dbReference>
<name>A0A8S7N658_ECOLX</name>
<evidence type="ECO:0000259" key="2">
    <source>
        <dbReference type="Pfam" id="PF00419"/>
    </source>
</evidence>
<dbReference type="GO" id="GO:0043709">
    <property type="term" value="P:cell adhesion involved in single-species biofilm formation"/>
    <property type="evidence" value="ECO:0007669"/>
    <property type="project" value="TreeGrafter"/>
</dbReference>
<gene>
    <name evidence="3" type="ORF">F7N46_22495</name>
</gene>
<dbReference type="PANTHER" id="PTHR33420">
    <property type="entry name" value="FIMBRIAL SUBUNIT ELFA-RELATED"/>
    <property type="match status" value="1"/>
</dbReference>